<keyword evidence="3" id="KW-1185">Reference proteome</keyword>
<name>A0A410DNU7_9CLOT</name>
<dbReference type="OrthoDB" id="2641611at2"/>
<evidence type="ECO:0000256" key="1">
    <source>
        <dbReference type="SAM" id="MobiDB-lite"/>
    </source>
</evidence>
<dbReference type="AlphaFoldDB" id="A0A410DNU7"/>
<reference evidence="2 3" key="1">
    <citation type="submission" date="2018-01" db="EMBL/GenBank/DDBJ databases">
        <title>Genome Sequencing and Assembly of Anaerobacter polyendosporus strain CT4.</title>
        <authorList>
            <person name="Tachaapaikoon C."/>
            <person name="Sutheeworapong S."/>
            <person name="Jenjaroenpun P."/>
            <person name="Wongsurawat T."/>
            <person name="Nookeaw I."/>
            <person name="Cheawchanlertfa P."/>
            <person name="Kosugi A."/>
            <person name="Cheevadhanarak S."/>
            <person name="Ratanakhanokchai K."/>
        </authorList>
    </citation>
    <scope>NUCLEOTIDE SEQUENCE [LARGE SCALE GENOMIC DNA]</scope>
    <source>
        <strain evidence="2 3">CT4</strain>
    </source>
</reference>
<proteinExistence type="predicted"/>
<dbReference type="RefSeq" id="WP_128211235.1">
    <property type="nucleotide sequence ID" value="NZ_CP025746.1"/>
</dbReference>
<sequence length="240" mass="26696">MKRRIISIGLIFTMVFFSGCSNGKENKGQTNTKETQEASKQSDSNDSTKSQETSKDDSSNTTKQGSDDSTANTSTGNNKAQTKPESQQKQKSQNTQQPEKGKTETSTESNKSKQIYMGNWVVKKYLASSSISTFSQDDINNMIGKNLTFAQEKANSFKESVSDLNIIMNNPVYEESRVEKNSFEEDNKNRVTFEKLGISSDYITAVNIKDTKGNSCLIYIKDDNTLILVGGGAYFQLDRI</sequence>
<evidence type="ECO:0000313" key="3">
    <source>
        <dbReference type="Proteomes" id="UP000286268"/>
    </source>
</evidence>
<dbReference type="Proteomes" id="UP000286268">
    <property type="component" value="Chromosome"/>
</dbReference>
<accession>A0A410DNU7</accession>
<dbReference type="PROSITE" id="PS51257">
    <property type="entry name" value="PROKAR_LIPOPROTEIN"/>
    <property type="match status" value="1"/>
</dbReference>
<feature type="compositionally biased region" description="Polar residues" evidence="1">
    <location>
        <begin position="59"/>
        <end position="85"/>
    </location>
</feature>
<dbReference type="KEGG" id="cmah:C1I91_03430"/>
<organism evidence="2 3">
    <name type="scientific">Clostridium manihotivorum</name>
    <dbReference type="NCBI Taxonomy" id="2320868"/>
    <lineage>
        <taxon>Bacteria</taxon>
        <taxon>Bacillati</taxon>
        <taxon>Bacillota</taxon>
        <taxon>Clostridia</taxon>
        <taxon>Eubacteriales</taxon>
        <taxon>Clostridiaceae</taxon>
        <taxon>Clostridium</taxon>
    </lineage>
</organism>
<feature type="compositionally biased region" description="Polar residues" evidence="1">
    <location>
        <begin position="23"/>
        <end position="51"/>
    </location>
</feature>
<gene>
    <name evidence="2" type="ORF">C1I91_03430</name>
</gene>
<feature type="region of interest" description="Disordered" evidence="1">
    <location>
        <begin position="23"/>
        <end position="111"/>
    </location>
</feature>
<evidence type="ECO:0000313" key="2">
    <source>
        <dbReference type="EMBL" id="QAA30783.1"/>
    </source>
</evidence>
<protein>
    <recommendedName>
        <fullName evidence="4">Lipoprotein</fullName>
    </recommendedName>
</protein>
<evidence type="ECO:0008006" key="4">
    <source>
        <dbReference type="Google" id="ProtNLM"/>
    </source>
</evidence>
<dbReference type="EMBL" id="CP025746">
    <property type="protein sequence ID" value="QAA30783.1"/>
    <property type="molecule type" value="Genomic_DNA"/>
</dbReference>
<feature type="compositionally biased region" description="Low complexity" evidence="1">
    <location>
        <begin position="87"/>
        <end position="97"/>
    </location>
</feature>